<dbReference type="GO" id="GO:0005737">
    <property type="term" value="C:cytoplasm"/>
    <property type="evidence" value="ECO:0007669"/>
    <property type="project" value="TreeGrafter"/>
</dbReference>
<keyword evidence="5 7" id="KW-0456">Lyase</keyword>
<dbReference type="GO" id="GO:0019752">
    <property type="term" value="P:carboxylic acid metabolic process"/>
    <property type="evidence" value="ECO:0007669"/>
    <property type="project" value="InterPro"/>
</dbReference>
<comment type="cofactor">
    <cofactor evidence="1 6 7">
        <name>pyridoxal 5'-phosphate</name>
        <dbReference type="ChEBI" id="CHEBI:597326"/>
    </cofactor>
</comment>
<sequence>MTPDEFRRHGYAMIDLIADYRQNIEQRAVQPLTTPGEIKASLPANAPEKGEPFEDIISDVEKLVMPGLLHWQHPNFFGYFPSNVELSSVLGDCLSTGLGVIGLSWQSSPALTEIEEVTTHWLLKMIGLSDEWSGVIQDSASTSTLIALISARERTSDYVLMQEGILSSEAPLIVYTSPEAHSAVNKAAMLAGLGLKNIRLIATDENHALSPLALEQAIEQDLAQGNRPCIVIATTGTTAATVMDPIDAMGDICQRYGLWLHVDSAMAGSAMILPEFRHLWHGIEKADSVVLNPHKWLGAAFDCSVYCVCDTEHLIRIMSTNPSFLQSNADGQVRNYRDWGIPLGRRFRALKLWFLIREQGVEGLQARLRRDIAHAQWLAEQIEHHKDWQLVAPLTLQTLCVRHQPVGLSDDALDTYTRTWAEKFNQSGKGYVTPATLSGRWMVRISIGSLGTERRHVEGLWSELQALVSEITI</sequence>
<dbReference type="SUPFAM" id="SSF53383">
    <property type="entry name" value="PLP-dependent transferases"/>
    <property type="match status" value="1"/>
</dbReference>
<dbReference type="AlphaFoldDB" id="A0A0A8VHV7"/>
<dbReference type="GO" id="GO:0030170">
    <property type="term" value="F:pyridoxal phosphate binding"/>
    <property type="evidence" value="ECO:0007669"/>
    <property type="project" value="InterPro"/>
</dbReference>
<dbReference type="InterPro" id="IPR010977">
    <property type="entry name" value="Aromatic_deC"/>
</dbReference>
<dbReference type="GeneID" id="66879499"/>
<evidence type="ECO:0000256" key="6">
    <source>
        <dbReference type="PIRSR" id="PIRSR602129-50"/>
    </source>
</evidence>
<proteinExistence type="inferred from homology"/>
<dbReference type="InterPro" id="IPR015422">
    <property type="entry name" value="PyrdxlP-dep_Trfase_small"/>
</dbReference>
<dbReference type="EC" id="4.1.1.28" evidence="8"/>
<dbReference type="PRINTS" id="PR00800">
    <property type="entry name" value="YHDCRBOXLASE"/>
</dbReference>
<keyword evidence="4 6" id="KW-0663">Pyridoxal phosphate</keyword>
<evidence type="ECO:0000256" key="7">
    <source>
        <dbReference type="RuleBase" id="RU000382"/>
    </source>
</evidence>
<dbReference type="Gene3D" id="3.90.1150.10">
    <property type="entry name" value="Aspartate Aminotransferase, domain 1"/>
    <property type="match status" value="1"/>
</dbReference>
<dbReference type="OrthoDB" id="9803665at2"/>
<accession>A0A0A8VHV7</accession>
<evidence type="ECO:0000256" key="1">
    <source>
        <dbReference type="ARBA" id="ARBA00001933"/>
    </source>
</evidence>
<evidence type="ECO:0000256" key="5">
    <source>
        <dbReference type="ARBA" id="ARBA00023239"/>
    </source>
</evidence>
<dbReference type="InterPro" id="IPR002129">
    <property type="entry name" value="PyrdxlP-dep_de-COase"/>
</dbReference>
<keyword evidence="3" id="KW-0210">Decarboxylase</keyword>
<evidence type="ECO:0000256" key="3">
    <source>
        <dbReference type="ARBA" id="ARBA00022793"/>
    </source>
</evidence>
<dbReference type="PANTHER" id="PTHR11999">
    <property type="entry name" value="GROUP II PYRIDOXAL-5-PHOSPHATE DECARBOXYLASE"/>
    <property type="match status" value="1"/>
</dbReference>
<dbReference type="PANTHER" id="PTHR11999:SF70">
    <property type="entry name" value="MIP05841P"/>
    <property type="match status" value="1"/>
</dbReference>
<comment type="similarity">
    <text evidence="2 7">Belongs to the group II decarboxylase family.</text>
</comment>
<dbReference type="InterPro" id="IPR015424">
    <property type="entry name" value="PyrdxlP-dep_Trfase"/>
</dbReference>
<dbReference type="RefSeq" id="WP_040155061.1">
    <property type="nucleotide sequence ID" value="NZ_CCYO01000024.1"/>
</dbReference>
<dbReference type="Gene3D" id="1.20.1340.10">
    <property type="entry name" value="dopa decarboxylase, N-terminal domain"/>
    <property type="match status" value="1"/>
</dbReference>
<dbReference type="GO" id="GO:0004058">
    <property type="term" value="F:aromatic-L-amino-acid decarboxylase activity"/>
    <property type="evidence" value="ECO:0007669"/>
    <property type="project" value="UniProtKB-EC"/>
</dbReference>
<feature type="modified residue" description="N6-(pyridoxal phosphate)lysine" evidence="6">
    <location>
        <position position="295"/>
    </location>
</feature>
<name>A0A0A8VHV7_YERRU</name>
<organism evidence="8">
    <name type="scientific">Yersinia ruckeri</name>
    <dbReference type="NCBI Taxonomy" id="29486"/>
    <lineage>
        <taxon>Bacteria</taxon>
        <taxon>Pseudomonadati</taxon>
        <taxon>Pseudomonadota</taxon>
        <taxon>Gammaproteobacteria</taxon>
        <taxon>Enterobacterales</taxon>
        <taxon>Yersiniaceae</taxon>
        <taxon>Yersinia</taxon>
    </lineage>
</organism>
<dbReference type="Pfam" id="PF00282">
    <property type="entry name" value="Pyridoxal_deC"/>
    <property type="match status" value="1"/>
</dbReference>
<evidence type="ECO:0000256" key="4">
    <source>
        <dbReference type="ARBA" id="ARBA00022898"/>
    </source>
</evidence>
<reference evidence="8" key="1">
    <citation type="journal article" date="2015" name="Genome Announc.">
        <title>Complete Genome Sequence of Yersinia ruckeri Strain CSF007-82, Etiologic Agent of Red Mouth Disease in Salmonid Fish.</title>
        <authorList>
            <person name="Nelson M.C."/>
            <person name="LaPatra S.E."/>
            <person name="Welch T.J."/>
            <person name="Graf J."/>
        </authorList>
    </citation>
    <scope>NUCLEOTIDE SEQUENCE</scope>
    <source>
        <strain evidence="8">CSF007-82</strain>
    </source>
</reference>
<evidence type="ECO:0000313" key="8">
    <source>
        <dbReference type="EMBL" id="CEK27559.1"/>
    </source>
</evidence>
<dbReference type="InterPro" id="IPR015421">
    <property type="entry name" value="PyrdxlP-dep_Trfase_major"/>
</dbReference>
<gene>
    <name evidence="8" type="ORF">CSF007_9030</name>
</gene>
<evidence type="ECO:0000256" key="2">
    <source>
        <dbReference type="ARBA" id="ARBA00009533"/>
    </source>
</evidence>
<dbReference type="Gene3D" id="3.40.640.10">
    <property type="entry name" value="Type I PLP-dependent aspartate aminotransferase-like (Major domain)"/>
    <property type="match status" value="1"/>
</dbReference>
<protein>
    <submittedName>
        <fullName evidence="8">Aromatic-L-amino-acid decarboxylase</fullName>
        <ecNumber evidence="8">4.1.1.28</ecNumber>
    </submittedName>
</protein>
<dbReference type="GO" id="GO:0006520">
    <property type="term" value="P:amino acid metabolic process"/>
    <property type="evidence" value="ECO:0007669"/>
    <property type="project" value="InterPro"/>
</dbReference>
<dbReference type="EMBL" id="LN681231">
    <property type="protein sequence ID" value="CEK27559.1"/>
    <property type="molecule type" value="Genomic_DNA"/>
</dbReference>